<evidence type="ECO:0000313" key="10">
    <source>
        <dbReference type="Proteomes" id="UP000028501"/>
    </source>
</evidence>
<accession>A0A075WB11</accession>
<feature type="domain" description="Acetyl-coenzyme A synthetase N-terminal" evidence="8">
    <location>
        <begin position="31"/>
        <end position="88"/>
    </location>
</feature>
<keyword evidence="2 9" id="KW-0436">Ligase</keyword>
<dbReference type="InterPro" id="IPR045851">
    <property type="entry name" value="AMP-bd_C_sf"/>
</dbReference>
<dbReference type="Gene3D" id="3.30.300.30">
    <property type="match status" value="1"/>
</dbReference>
<dbReference type="GO" id="GO:0005524">
    <property type="term" value="F:ATP binding"/>
    <property type="evidence" value="ECO:0007669"/>
    <property type="project" value="UniProtKB-KW"/>
</dbReference>
<dbReference type="Pfam" id="PF13193">
    <property type="entry name" value="AMP-binding_C"/>
    <property type="match status" value="1"/>
</dbReference>
<dbReference type="EC" id="6.2.1.1" evidence="5"/>
<evidence type="ECO:0000256" key="1">
    <source>
        <dbReference type="ARBA" id="ARBA00006432"/>
    </source>
</evidence>
<dbReference type="Pfam" id="PF16177">
    <property type="entry name" value="ACAS_N"/>
    <property type="match status" value="1"/>
</dbReference>
<evidence type="ECO:0000259" key="7">
    <source>
        <dbReference type="Pfam" id="PF13193"/>
    </source>
</evidence>
<feature type="domain" description="AMP-dependent synthetase/ligase" evidence="6">
    <location>
        <begin position="96"/>
        <end position="492"/>
    </location>
</feature>
<comment type="similarity">
    <text evidence="1">Belongs to the ATP-dependent AMP-binding enzyme family.</text>
</comment>
<dbReference type="InterPro" id="IPR020845">
    <property type="entry name" value="AMP-binding_CS"/>
</dbReference>
<dbReference type="InterPro" id="IPR011904">
    <property type="entry name" value="Ac_CoA_lig"/>
</dbReference>
<dbReference type="GeneID" id="24793906"/>
<dbReference type="Proteomes" id="UP000028501">
    <property type="component" value="Chromosome"/>
</dbReference>
<dbReference type="PANTHER" id="PTHR24095:SF232">
    <property type="entry name" value="ACETYL-COENZYME A SYNTHETASE"/>
    <property type="match status" value="1"/>
</dbReference>
<organism evidence="9 10">
    <name type="scientific">Archaeoglobus fulgidus DSM 8774</name>
    <dbReference type="NCBI Taxonomy" id="1344584"/>
    <lineage>
        <taxon>Archaea</taxon>
        <taxon>Methanobacteriati</taxon>
        <taxon>Methanobacteriota</taxon>
        <taxon>Archaeoglobi</taxon>
        <taxon>Archaeoglobales</taxon>
        <taxon>Archaeoglobaceae</taxon>
        <taxon>Archaeoglobus</taxon>
    </lineage>
</organism>
<evidence type="ECO:0000256" key="3">
    <source>
        <dbReference type="ARBA" id="ARBA00022741"/>
    </source>
</evidence>
<evidence type="ECO:0000256" key="4">
    <source>
        <dbReference type="ARBA" id="ARBA00022840"/>
    </source>
</evidence>
<dbReference type="NCBIfam" id="NF001208">
    <property type="entry name" value="PRK00174.1"/>
    <property type="match status" value="1"/>
</dbReference>
<dbReference type="HOGENOM" id="CLU_000022_3_6_2"/>
<dbReference type="EMBL" id="CP006577">
    <property type="protein sequence ID" value="AIG97186.1"/>
    <property type="molecule type" value="Genomic_DNA"/>
</dbReference>
<dbReference type="PROSITE" id="PS00455">
    <property type="entry name" value="AMP_BINDING"/>
    <property type="match status" value="1"/>
</dbReference>
<protein>
    <recommendedName>
        <fullName evidence="5">Acetate--CoA ligase</fullName>
        <ecNumber evidence="5">6.2.1.1</ecNumber>
    </recommendedName>
</protein>
<dbReference type="Pfam" id="PF00501">
    <property type="entry name" value="AMP-binding"/>
    <property type="match status" value="1"/>
</dbReference>
<gene>
    <name evidence="9" type="ORF">AFULGI_00003670</name>
</gene>
<dbReference type="GO" id="GO:0003987">
    <property type="term" value="F:acetate-CoA ligase activity"/>
    <property type="evidence" value="ECO:0007669"/>
    <property type="project" value="UniProtKB-UniRule"/>
</dbReference>
<dbReference type="Gene3D" id="3.40.50.12780">
    <property type="entry name" value="N-terminal domain of ligase-like"/>
    <property type="match status" value="1"/>
</dbReference>
<evidence type="ECO:0000256" key="5">
    <source>
        <dbReference type="NCBIfam" id="TIGR02188"/>
    </source>
</evidence>
<dbReference type="InterPro" id="IPR000873">
    <property type="entry name" value="AMP-dep_synth/lig_dom"/>
</dbReference>
<dbReference type="PANTHER" id="PTHR24095">
    <property type="entry name" value="ACETYL-COENZYME A SYNTHETASE"/>
    <property type="match status" value="1"/>
</dbReference>
<evidence type="ECO:0000259" key="6">
    <source>
        <dbReference type="Pfam" id="PF00501"/>
    </source>
</evidence>
<dbReference type="NCBIfam" id="TIGR02188">
    <property type="entry name" value="Ac_CoA_lig_AcsA"/>
    <property type="match status" value="1"/>
</dbReference>
<name>A0A075WB11_ARCFL</name>
<feature type="domain" description="AMP-binding enzyme C-terminal" evidence="7">
    <location>
        <begin position="556"/>
        <end position="635"/>
    </location>
</feature>
<keyword evidence="4" id="KW-0067">ATP-binding</keyword>
<reference evidence="9 10" key="1">
    <citation type="submission" date="2013-07" db="EMBL/GenBank/DDBJ databases">
        <title>Genome of Archaeoglobus fulgidus.</title>
        <authorList>
            <person name="Fiebig A."/>
            <person name="Birkeland N.-K."/>
        </authorList>
    </citation>
    <scope>NUCLEOTIDE SEQUENCE [LARGE SCALE GENOMIC DNA]</scope>
    <source>
        <strain evidence="9 10">DSM 8774</strain>
    </source>
</reference>
<evidence type="ECO:0000256" key="2">
    <source>
        <dbReference type="ARBA" id="ARBA00022598"/>
    </source>
</evidence>
<sequence>MADPMEAMKKEFENRIIPPSWKDRVWEIEDYRKFHEDTIKDKESIEKWWEKWANEIFWFRKWDRALDDSNPPFYRWFVGGETNLAYLCTDWQIEQGRKNKVAIIWEGEPVKENGEPVEVRKLTYYDLYRESNRIAAMLKDKLGVKKDEILTFYLPMIPELPLFMLGVQRIGAKHSIVFSGFSAQALAVRIMDAGARYVVTADGVYRRGKVLNLKAIVDDAVKICEQEGHKVEKVIVVKRAGNEIPWNDSRDVWFEDLMADIGKNVKVECEKMGSEDFSFILYTSGTTGRPKGAQHSVGGYAVHLYTTMKLIFDIKDDDIFWCTADIGWITGHSYIVYGPLMCGATTMMYEGAPDFPDVSRWAAMIERYGVTIFYTAPTAIRMLMRFPEENYTKYDMSTLRIIHSVGEPINPEAWRWYYRVFGREDVVCSSTWWMTETGGMLTDHFPGLGKIIPLKPGTNGYPIPGVRMEVLDDEGNSVKPGERGYLVISTPWPGMLMTLFKDPNRFIDVYFGKYKSKGWYYYTGDFAMFDEDGYVWVLGRADDILKVAGHRIGTAEIESAMVSHPDVAEAACVGKSDPVKGEIPIIYVVLREGVEPSPDMVNELKKHLRATLGPVVASDAVITFVNTLPKTRSGKIMRRLLRAVAEGKELGDVTTLESEVAVEEAKKAYEMVKAALEGSKS</sequence>
<dbReference type="SUPFAM" id="SSF56801">
    <property type="entry name" value="Acetyl-CoA synthetase-like"/>
    <property type="match status" value="1"/>
</dbReference>
<proteinExistence type="inferred from homology"/>
<dbReference type="InterPro" id="IPR032387">
    <property type="entry name" value="ACAS_N"/>
</dbReference>
<dbReference type="FunFam" id="3.40.50.12780:FF:000001">
    <property type="entry name" value="Acetyl-coenzyme A synthetase"/>
    <property type="match status" value="1"/>
</dbReference>
<dbReference type="GO" id="GO:0019427">
    <property type="term" value="P:acetyl-CoA biosynthetic process from acetate"/>
    <property type="evidence" value="ECO:0007669"/>
    <property type="project" value="UniProtKB-UniRule"/>
</dbReference>
<evidence type="ECO:0000313" key="9">
    <source>
        <dbReference type="EMBL" id="AIG97186.1"/>
    </source>
</evidence>
<evidence type="ECO:0000259" key="8">
    <source>
        <dbReference type="Pfam" id="PF16177"/>
    </source>
</evidence>
<dbReference type="GO" id="GO:0043955">
    <property type="term" value="F:3-hydroxypropionyl-CoA synthetase activity"/>
    <property type="evidence" value="ECO:0007669"/>
    <property type="project" value="UniProtKB-ARBA"/>
</dbReference>
<dbReference type="KEGG" id="afg:AFULGI_00003670"/>
<keyword evidence="3" id="KW-0547">Nucleotide-binding</keyword>
<dbReference type="InterPro" id="IPR025110">
    <property type="entry name" value="AMP-bd_C"/>
</dbReference>
<dbReference type="AlphaFoldDB" id="A0A075WB11"/>
<dbReference type="InterPro" id="IPR042099">
    <property type="entry name" value="ANL_N_sf"/>
</dbReference>
<dbReference type="GO" id="GO:0016208">
    <property type="term" value="F:AMP binding"/>
    <property type="evidence" value="ECO:0007669"/>
    <property type="project" value="InterPro"/>
</dbReference>
<dbReference type="GO" id="GO:0043427">
    <property type="term" value="P:carbon fixation by 3-hydroxypropionate cycle"/>
    <property type="evidence" value="ECO:0007669"/>
    <property type="project" value="UniProtKB-ARBA"/>
</dbReference>
<dbReference type="RefSeq" id="WP_010877873.1">
    <property type="nucleotide sequence ID" value="NZ_CP006577.1"/>
</dbReference>